<evidence type="ECO:0000256" key="1">
    <source>
        <dbReference type="ARBA" id="ARBA00004141"/>
    </source>
</evidence>
<evidence type="ECO:0000256" key="8">
    <source>
        <dbReference type="SAM" id="Phobius"/>
    </source>
</evidence>
<dbReference type="PANTHER" id="PTHR42751">
    <property type="entry name" value="SODIUM/HYDROGEN EXCHANGER FAMILY/TRKA DOMAIN PROTEIN"/>
    <property type="match status" value="1"/>
</dbReference>
<keyword evidence="4" id="KW-0630">Potassium</keyword>
<dbReference type="InterPro" id="IPR036291">
    <property type="entry name" value="NAD(P)-bd_dom_sf"/>
</dbReference>
<dbReference type="PROSITE" id="PS51201">
    <property type="entry name" value="RCK_N"/>
    <property type="match status" value="1"/>
</dbReference>
<feature type="domain" description="RCK N-terminal" evidence="9">
    <location>
        <begin position="411"/>
        <end position="528"/>
    </location>
</feature>
<keyword evidence="12" id="KW-1185">Reference proteome</keyword>
<dbReference type="Pfam" id="PF02254">
    <property type="entry name" value="TrkA_N"/>
    <property type="match status" value="1"/>
</dbReference>
<dbReference type="Pfam" id="PF02080">
    <property type="entry name" value="TrkA_C"/>
    <property type="match status" value="1"/>
</dbReference>
<evidence type="ECO:0000259" key="10">
    <source>
        <dbReference type="PROSITE" id="PS51202"/>
    </source>
</evidence>
<dbReference type="PROSITE" id="PS51202">
    <property type="entry name" value="RCK_C"/>
    <property type="match status" value="1"/>
</dbReference>
<dbReference type="Gene3D" id="3.30.70.1450">
    <property type="entry name" value="Regulator of K+ conductance, C-terminal domain"/>
    <property type="match status" value="1"/>
</dbReference>
<dbReference type="InterPro" id="IPR006153">
    <property type="entry name" value="Cation/H_exchanger_TM"/>
</dbReference>
<keyword evidence="4" id="KW-0633">Potassium transport</keyword>
<dbReference type="Pfam" id="PF00999">
    <property type="entry name" value="Na_H_Exchanger"/>
    <property type="match status" value="1"/>
</dbReference>
<dbReference type="InterPro" id="IPR036721">
    <property type="entry name" value="RCK_C_sf"/>
</dbReference>
<dbReference type="InterPro" id="IPR038770">
    <property type="entry name" value="Na+/solute_symporter_sf"/>
</dbReference>
<keyword evidence="4" id="KW-0406">Ion transport</keyword>
<dbReference type="Gene3D" id="1.20.1530.20">
    <property type="match status" value="1"/>
</dbReference>
<feature type="transmembrane region" description="Helical" evidence="8">
    <location>
        <begin position="6"/>
        <end position="24"/>
    </location>
</feature>
<feature type="transmembrane region" description="Helical" evidence="8">
    <location>
        <begin position="359"/>
        <end position="385"/>
    </location>
</feature>
<accession>A0ABT3RQX3</accession>
<dbReference type="InterPro" id="IPR003148">
    <property type="entry name" value="RCK_N"/>
</dbReference>
<feature type="transmembrane region" description="Helical" evidence="8">
    <location>
        <begin position="31"/>
        <end position="52"/>
    </location>
</feature>
<evidence type="ECO:0000256" key="2">
    <source>
        <dbReference type="ARBA" id="ARBA00005551"/>
    </source>
</evidence>
<evidence type="ECO:0000259" key="9">
    <source>
        <dbReference type="PROSITE" id="PS51201"/>
    </source>
</evidence>
<feature type="transmembrane region" description="Helical" evidence="8">
    <location>
        <begin position="87"/>
        <end position="109"/>
    </location>
</feature>
<keyword evidence="7 8" id="KW-0472">Membrane</keyword>
<gene>
    <name evidence="11" type="ORF">OO013_08490</name>
</gene>
<keyword evidence="3" id="KW-0813">Transport</keyword>
<dbReference type="InterPro" id="IPR006037">
    <property type="entry name" value="RCK_C"/>
</dbReference>
<dbReference type="RefSeq" id="WP_266056363.1">
    <property type="nucleotide sequence ID" value="NZ_JAPFQN010000005.1"/>
</dbReference>
<feature type="transmembrane region" description="Helical" evidence="8">
    <location>
        <begin position="264"/>
        <end position="286"/>
    </location>
</feature>
<feature type="transmembrane region" description="Helical" evidence="8">
    <location>
        <begin position="148"/>
        <end position="172"/>
    </location>
</feature>
<evidence type="ECO:0000256" key="4">
    <source>
        <dbReference type="ARBA" id="ARBA00022538"/>
    </source>
</evidence>
<feature type="transmembrane region" description="Helical" evidence="8">
    <location>
        <begin position="115"/>
        <end position="136"/>
    </location>
</feature>
<feature type="transmembrane region" description="Helical" evidence="8">
    <location>
        <begin position="184"/>
        <end position="203"/>
    </location>
</feature>
<protein>
    <submittedName>
        <fullName evidence="11">Cation:proton antiporter</fullName>
    </submittedName>
</protein>
<comment type="caution">
    <text evidence="11">The sequence shown here is derived from an EMBL/GenBank/DDBJ whole genome shotgun (WGS) entry which is preliminary data.</text>
</comment>
<feature type="transmembrane region" description="Helical" evidence="8">
    <location>
        <begin position="326"/>
        <end position="347"/>
    </location>
</feature>
<evidence type="ECO:0000313" key="11">
    <source>
        <dbReference type="EMBL" id="MCX2743901.1"/>
    </source>
</evidence>
<feature type="transmembrane region" description="Helical" evidence="8">
    <location>
        <begin position="215"/>
        <end position="233"/>
    </location>
</feature>
<sequence>MHAAPLLIDILYLLGISVLVVLIFQSLKVPTVIGFLASGVIIGPSGLSLVAANEEVEMLAEIGVIFLLFVIGLEFSIKKLASIRKTVFLGGSLQVLATILIISLIVYIFVNDIMVAVFIGFLFSLSSSALVFKMLQDRNEMDMPHGRFSLGILIFQDVIVVPMMLITPIMAGNTENVLGSITELAIKTLIIIVFTLLSARYVVPKLMHLVAKTRSNELFIFTTLTICLGVAVLTEQAGLSLAFGAFIAGLIISESEYSHRAVSLVLPFRELFTGFFFISIGMLLNLDFLWENILIIIPILVLVFLLKSFIVFFASSILKYPFRSSVVSGLALFQVGEFSFILSQVGIDNGLLTPELNQYFLSISILSMISTPFVMMFSEKLSIFLSGKRSHKKRRLDDLREEKIIDAEDLKDHLVIIGFGLNGRNVARAARLTDIPYRIIEFNAKTVKAERAKGEKIFYGDASNDFILHKAKIEKARVAIVAISDASATKRIVSNIRSLTQSVHLIVRTRFITETDELLLLGADEVIPEEFETSIEIFTRALHRYLIPVHRMENIAKLFRSDNYELLTRKKERKKIRPLGIPEINIEAIRVISDSGSIIGKSLADSDIRKKFKINILGINRKNEFIQSGPEEVIRRGDVIYVCGKPDDIVNFSKVIS</sequence>
<proteinExistence type="inferred from homology"/>
<organism evidence="11 12">
    <name type="scientific">Mangrovivirga halotolerans</name>
    <dbReference type="NCBI Taxonomy" id="2993936"/>
    <lineage>
        <taxon>Bacteria</taxon>
        <taxon>Pseudomonadati</taxon>
        <taxon>Bacteroidota</taxon>
        <taxon>Cytophagia</taxon>
        <taxon>Cytophagales</taxon>
        <taxon>Mangrovivirgaceae</taxon>
        <taxon>Mangrovivirga</taxon>
    </lineage>
</organism>
<keyword evidence="6 8" id="KW-1133">Transmembrane helix</keyword>
<reference evidence="11 12" key="1">
    <citation type="submission" date="2022-11" db="EMBL/GenBank/DDBJ databases">
        <title>The characterization of three novel Bacteroidetes species and genomic analysis of their roles in tidal elemental geochemical cycles.</title>
        <authorList>
            <person name="Ma K."/>
        </authorList>
    </citation>
    <scope>NUCLEOTIDE SEQUENCE [LARGE SCALE GENOMIC DNA]</scope>
    <source>
        <strain evidence="11 12">M17</strain>
    </source>
</reference>
<dbReference type="EMBL" id="JAPFQN010000005">
    <property type="protein sequence ID" value="MCX2743901.1"/>
    <property type="molecule type" value="Genomic_DNA"/>
</dbReference>
<comment type="similarity">
    <text evidence="2">Belongs to the monovalent cation:proton antiporter 2 (CPA2) transporter (TC 2.A.37) family.</text>
</comment>
<evidence type="ECO:0000256" key="3">
    <source>
        <dbReference type="ARBA" id="ARBA00022448"/>
    </source>
</evidence>
<dbReference type="SUPFAM" id="SSF116726">
    <property type="entry name" value="TrkA C-terminal domain-like"/>
    <property type="match status" value="1"/>
</dbReference>
<evidence type="ECO:0000256" key="5">
    <source>
        <dbReference type="ARBA" id="ARBA00022692"/>
    </source>
</evidence>
<name>A0ABT3RQX3_9BACT</name>
<feature type="transmembrane region" description="Helical" evidence="8">
    <location>
        <begin position="58"/>
        <end position="75"/>
    </location>
</feature>
<dbReference type="Proteomes" id="UP001209885">
    <property type="component" value="Unassembled WGS sequence"/>
</dbReference>
<dbReference type="PANTHER" id="PTHR42751:SF3">
    <property type="entry name" value="SODIUM_GLUTAMATE SYMPORTER"/>
    <property type="match status" value="1"/>
</dbReference>
<feature type="domain" description="RCK C-terminal" evidence="10">
    <location>
        <begin position="574"/>
        <end position="657"/>
    </location>
</feature>
<evidence type="ECO:0000256" key="6">
    <source>
        <dbReference type="ARBA" id="ARBA00022989"/>
    </source>
</evidence>
<keyword evidence="5 8" id="KW-0812">Transmembrane</keyword>
<dbReference type="SUPFAM" id="SSF51735">
    <property type="entry name" value="NAD(P)-binding Rossmann-fold domains"/>
    <property type="match status" value="1"/>
</dbReference>
<evidence type="ECO:0000256" key="7">
    <source>
        <dbReference type="ARBA" id="ARBA00023136"/>
    </source>
</evidence>
<dbReference type="Gene3D" id="3.40.50.720">
    <property type="entry name" value="NAD(P)-binding Rossmann-like Domain"/>
    <property type="match status" value="1"/>
</dbReference>
<comment type="subcellular location">
    <subcellularLocation>
        <location evidence="1">Membrane</location>
        <topology evidence="1">Multi-pass membrane protein</topology>
    </subcellularLocation>
</comment>
<feature type="transmembrane region" description="Helical" evidence="8">
    <location>
        <begin position="292"/>
        <end position="314"/>
    </location>
</feature>
<evidence type="ECO:0000313" key="12">
    <source>
        <dbReference type="Proteomes" id="UP001209885"/>
    </source>
</evidence>